<dbReference type="Proteomes" id="UP000262825">
    <property type="component" value="Unassembled WGS sequence"/>
</dbReference>
<gene>
    <name evidence="2" type="ORF">SCODWIG_02120</name>
</gene>
<reference evidence="3" key="1">
    <citation type="submission" date="2018-06" db="EMBL/GenBank/DDBJ databases">
        <authorList>
            <person name="Guldener U."/>
        </authorList>
    </citation>
    <scope>NUCLEOTIDE SEQUENCE [LARGE SCALE GENOMIC DNA]</scope>
    <source>
        <strain evidence="3">UTAD17</strain>
    </source>
</reference>
<feature type="compositionally biased region" description="Low complexity" evidence="1">
    <location>
        <begin position="450"/>
        <end position="459"/>
    </location>
</feature>
<keyword evidence="3" id="KW-1185">Reference proteome</keyword>
<evidence type="ECO:0000313" key="3">
    <source>
        <dbReference type="Proteomes" id="UP000262825"/>
    </source>
</evidence>
<dbReference type="AlphaFoldDB" id="A0A376B700"/>
<proteinExistence type="predicted"/>
<organism evidence="2 3">
    <name type="scientific">Saccharomycodes ludwigii</name>
    <dbReference type="NCBI Taxonomy" id="36035"/>
    <lineage>
        <taxon>Eukaryota</taxon>
        <taxon>Fungi</taxon>
        <taxon>Dikarya</taxon>
        <taxon>Ascomycota</taxon>
        <taxon>Saccharomycotina</taxon>
        <taxon>Saccharomycetes</taxon>
        <taxon>Saccharomycodales</taxon>
        <taxon>Saccharomycodaceae</taxon>
        <taxon>Saccharomycodes</taxon>
    </lineage>
</organism>
<accession>A0A376B700</accession>
<protein>
    <submittedName>
        <fullName evidence="2">Uncharacterized protein</fullName>
    </submittedName>
</protein>
<dbReference type="EMBL" id="UFAJ01000335">
    <property type="protein sequence ID" value="SSD60359.1"/>
    <property type="molecule type" value="Genomic_DNA"/>
</dbReference>
<name>A0A376B700_9ASCO</name>
<evidence type="ECO:0000256" key="1">
    <source>
        <dbReference type="SAM" id="MobiDB-lite"/>
    </source>
</evidence>
<dbReference type="VEuPathDB" id="FungiDB:SCODWIG_02120"/>
<sequence length="559" mass="63775">MNLQDQKQNKKTTNKDQGNDPIYSLLDIYDINRLINIGASKDKPLHLHENDNFSLNSNTEIAAANNTNCVSSAINTNDNVAATTISSSGNNRNRRNRRNRNRKNIISDIIETENMTSFQNSATSATAIAAKKKRRTGKHDINVSPQGNNFPINITFKKYMTDVKSCTNVNSNNTEYLILNYFIISCFEESTIKLLWKINNSVYSNNFLTGDTNNSFNKESDAFVRLYKIRERLTIMNLINNGDVLKSIEAIGDLFGVLILEQLSNEYSSSGVDVSNPPVKDTSSKDSETAQFDKDILELDLFYKLLLLHMIETIKKYKYEQYKDRDDCTKDNDEEKFIMGLMNFSREKLSTRCLTILPITRRKKYFKFLQYVMMLLLYPSKKLITDFMNGKLPIVLQKLFDSEFRLKLSEEVNYKLLKIIYPDIVSNSNIKKWPVFINMCTSTAGGYPSGNNNNNNNNNNDDDDGGGGNNKDVFFEIGKLVDPFGKNINSNIITNPIWKRSNSLVNSSTNNVAYNSTTTVSNSGTLCEPNLVQIFKLWQWGRNEVLNNRNEKKHNVPPL</sequence>
<evidence type="ECO:0000313" key="2">
    <source>
        <dbReference type="EMBL" id="SSD60359.1"/>
    </source>
</evidence>
<feature type="region of interest" description="Disordered" evidence="1">
    <location>
        <begin position="448"/>
        <end position="468"/>
    </location>
</feature>